<name>A0AAD6N0Z6_9EURO</name>
<feature type="region of interest" description="Disordered" evidence="1">
    <location>
        <begin position="15"/>
        <end position="37"/>
    </location>
</feature>
<evidence type="ECO:0000313" key="2">
    <source>
        <dbReference type="EMBL" id="KAJ5740711.1"/>
    </source>
</evidence>
<sequence>MDSISPLNTSPCFFTPAAGNRNRPHAPGTTSQPIVPPKPDGNEILVELLIFNGAPFKDHWAYWVCSRDDPLIGVKVHVTGDVRTGFEFQAKRSHSLYSSTNLPSKRVPLQWVSAHFFDEAMFNYGIDKDDDTPIGPFEVTARLAEPPGKTLNIVDERNISERPVRRRIIQRDCQTWVCESSDKLVEGGIFKDEVAAYLRAITQ</sequence>
<dbReference type="EMBL" id="JAQJAN010000001">
    <property type="protein sequence ID" value="KAJ5740711.1"/>
    <property type="molecule type" value="Genomic_DNA"/>
</dbReference>
<dbReference type="AlphaFoldDB" id="A0AAD6N0Z6"/>
<dbReference type="InterPro" id="IPR046670">
    <property type="entry name" value="DUF6540"/>
</dbReference>
<evidence type="ECO:0000256" key="1">
    <source>
        <dbReference type="SAM" id="MobiDB-lite"/>
    </source>
</evidence>
<accession>A0AAD6N0Z6</accession>
<proteinExistence type="predicted"/>
<gene>
    <name evidence="2" type="ORF">N7493_000583</name>
</gene>
<protein>
    <submittedName>
        <fullName evidence="2">Uncharacterized protein</fullName>
    </submittedName>
</protein>
<keyword evidence="3" id="KW-1185">Reference proteome</keyword>
<organism evidence="2 3">
    <name type="scientific">Penicillium malachiteum</name>
    <dbReference type="NCBI Taxonomy" id="1324776"/>
    <lineage>
        <taxon>Eukaryota</taxon>
        <taxon>Fungi</taxon>
        <taxon>Dikarya</taxon>
        <taxon>Ascomycota</taxon>
        <taxon>Pezizomycotina</taxon>
        <taxon>Eurotiomycetes</taxon>
        <taxon>Eurotiomycetidae</taxon>
        <taxon>Eurotiales</taxon>
        <taxon>Aspergillaceae</taxon>
        <taxon>Penicillium</taxon>
    </lineage>
</organism>
<reference evidence="2" key="2">
    <citation type="submission" date="2023-01" db="EMBL/GenBank/DDBJ databases">
        <authorList>
            <person name="Petersen C."/>
        </authorList>
    </citation>
    <scope>NUCLEOTIDE SEQUENCE</scope>
    <source>
        <strain evidence="2">IBT 17514</strain>
    </source>
</reference>
<comment type="caution">
    <text evidence="2">The sequence shown here is derived from an EMBL/GenBank/DDBJ whole genome shotgun (WGS) entry which is preliminary data.</text>
</comment>
<reference evidence="2" key="1">
    <citation type="journal article" date="2023" name="IMA Fungus">
        <title>Comparative genomic study of the Penicillium genus elucidates a diverse pangenome and 15 lateral gene transfer events.</title>
        <authorList>
            <person name="Petersen C."/>
            <person name="Sorensen T."/>
            <person name="Nielsen M.R."/>
            <person name="Sondergaard T.E."/>
            <person name="Sorensen J.L."/>
            <person name="Fitzpatrick D.A."/>
            <person name="Frisvad J.C."/>
            <person name="Nielsen K.L."/>
        </authorList>
    </citation>
    <scope>NUCLEOTIDE SEQUENCE</scope>
    <source>
        <strain evidence="2">IBT 17514</strain>
    </source>
</reference>
<dbReference type="Proteomes" id="UP001215712">
    <property type="component" value="Unassembled WGS sequence"/>
</dbReference>
<dbReference type="Pfam" id="PF20174">
    <property type="entry name" value="DUF6540"/>
    <property type="match status" value="1"/>
</dbReference>
<evidence type="ECO:0000313" key="3">
    <source>
        <dbReference type="Proteomes" id="UP001215712"/>
    </source>
</evidence>